<evidence type="ECO:0000259" key="2">
    <source>
        <dbReference type="Pfam" id="PF00139"/>
    </source>
</evidence>
<evidence type="ECO:0000313" key="4">
    <source>
        <dbReference type="Proteomes" id="UP000664859"/>
    </source>
</evidence>
<dbReference type="InterPro" id="IPR001220">
    <property type="entry name" value="Legume_lectin_dom"/>
</dbReference>
<dbReference type="GO" id="GO:0030246">
    <property type="term" value="F:carbohydrate binding"/>
    <property type="evidence" value="ECO:0007669"/>
    <property type="project" value="UniProtKB-KW"/>
</dbReference>
<keyword evidence="4" id="KW-1185">Reference proteome</keyword>
<dbReference type="PANTHER" id="PTHR12223">
    <property type="entry name" value="VESICULAR MANNOSE-BINDING LECTIN"/>
    <property type="match status" value="1"/>
</dbReference>
<gene>
    <name evidence="3" type="ORF">JKP88DRAFT_281014</name>
</gene>
<name>A0A835YPM4_9STRA</name>
<dbReference type="CDD" id="cd01951">
    <property type="entry name" value="lectin_L-type"/>
    <property type="match status" value="1"/>
</dbReference>
<dbReference type="Gene3D" id="2.60.120.200">
    <property type="match status" value="1"/>
</dbReference>
<dbReference type="OrthoDB" id="409136at2759"/>
<dbReference type="InterPro" id="IPR056573">
    <property type="entry name" value="Lectin_L-type_dom"/>
</dbReference>
<dbReference type="SUPFAM" id="SSF49899">
    <property type="entry name" value="Concanavalin A-like lectins/glucanases"/>
    <property type="match status" value="1"/>
</dbReference>
<dbReference type="AlphaFoldDB" id="A0A835YPM4"/>
<dbReference type="InterPro" id="IPR013320">
    <property type="entry name" value="ConA-like_dom_sf"/>
</dbReference>
<dbReference type="Proteomes" id="UP000664859">
    <property type="component" value="Unassembled WGS sequence"/>
</dbReference>
<keyword evidence="1 3" id="KW-0430">Lectin</keyword>
<reference evidence="3" key="1">
    <citation type="submission" date="2021-02" db="EMBL/GenBank/DDBJ databases">
        <title>First Annotated Genome of the Yellow-green Alga Tribonema minus.</title>
        <authorList>
            <person name="Mahan K.M."/>
        </authorList>
    </citation>
    <scope>NUCLEOTIDE SEQUENCE</scope>
    <source>
        <strain evidence="3">UTEX B ZZ1240</strain>
    </source>
</reference>
<dbReference type="EMBL" id="JAFCMP010000513">
    <property type="protein sequence ID" value="KAG5178746.1"/>
    <property type="molecule type" value="Genomic_DNA"/>
</dbReference>
<dbReference type="InterPro" id="IPR051136">
    <property type="entry name" value="Intracellular_Lectin-GPT"/>
</dbReference>
<dbReference type="PANTHER" id="PTHR12223:SF19">
    <property type="entry name" value="LEGUME LECTIN DOMAIN-CONTAINING PROTEIN"/>
    <property type="match status" value="1"/>
</dbReference>
<feature type="domain" description="Legume lectin" evidence="2">
    <location>
        <begin position="145"/>
        <end position="354"/>
    </location>
</feature>
<evidence type="ECO:0000313" key="3">
    <source>
        <dbReference type="EMBL" id="KAG5178746.1"/>
    </source>
</evidence>
<evidence type="ECO:0000256" key="1">
    <source>
        <dbReference type="ARBA" id="ARBA00022734"/>
    </source>
</evidence>
<organism evidence="3 4">
    <name type="scientific">Tribonema minus</name>
    <dbReference type="NCBI Taxonomy" id="303371"/>
    <lineage>
        <taxon>Eukaryota</taxon>
        <taxon>Sar</taxon>
        <taxon>Stramenopiles</taxon>
        <taxon>Ochrophyta</taxon>
        <taxon>PX clade</taxon>
        <taxon>Xanthophyceae</taxon>
        <taxon>Tribonematales</taxon>
        <taxon>Tribonemataceae</taxon>
        <taxon>Tribonema</taxon>
    </lineage>
</organism>
<proteinExistence type="predicted"/>
<protein>
    <submittedName>
        <fullName evidence="3">Concanavalin A-like lectin/glucanase domain-containing protein</fullName>
    </submittedName>
</protein>
<comment type="caution">
    <text evidence="3">The sequence shown here is derived from an EMBL/GenBank/DDBJ whole genome shotgun (WGS) entry which is preliminary data.</text>
</comment>
<accession>A0A835YPM4</accession>
<dbReference type="PROSITE" id="PS00307">
    <property type="entry name" value="LECTIN_LEGUME_BETA"/>
    <property type="match status" value="1"/>
</dbReference>
<sequence length="390" mass="43268">MAVSIERLRSVLAGWRGCCCRDGAGGGLARRQEGDAALLLGLRFSRTWLLENATAVWAGRVGRAFVENAQASPSLPNKAGAIWYSVPLPVLRGFETQFTFQRSAGAGAIWYSVPLPVLRGFETQFTFQRTAGGGPMWYSVPLPVLRGFETQFTFQITDHSRVCTEHSDPLFSAALHKTCSVRGGDGFAFVLHQDPQGLAAVGDNGAGMGSLAVEFDTWYNAQDGSTDLIYDHITVQGAGRFNKNTWYYPYVEKKYYPYVEMKYAQYFSATDQLKPFLMDNGENRRIGTLVVWVDDGIAAEVDTPLVAIPVNLSILLDVPAADPGGGVYVGFTAATGRAWAKHDIISWYWCHQNSCEEDRTDKWAQFDFHQTSKYFTTARFGEYTPDMRTS</sequence>
<dbReference type="Pfam" id="PF00139">
    <property type="entry name" value="Lectin_legB"/>
    <property type="match status" value="1"/>
</dbReference>
<dbReference type="InterPro" id="IPR019825">
    <property type="entry name" value="Lectin_legB_Mn/Ca_BS"/>
</dbReference>